<evidence type="ECO:0000313" key="1">
    <source>
        <dbReference type="EMBL" id="WAR19400.1"/>
    </source>
</evidence>
<sequence length="61" mass="6475">MKDESGCGCASFKEGKAPSMSANASMYEALTEGRQEQASSLSRAEVNWASSLDTTCRHVDG</sequence>
<dbReference type="Proteomes" id="UP001164746">
    <property type="component" value="Chromosome 11"/>
</dbReference>
<keyword evidence="2" id="KW-1185">Reference proteome</keyword>
<gene>
    <name evidence="1" type="ORF">MAR_001238</name>
</gene>
<protein>
    <submittedName>
        <fullName evidence="1">Uncharacterized protein</fullName>
    </submittedName>
</protein>
<reference evidence="1" key="1">
    <citation type="submission" date="2022-11" db="EMBL/GenBank/DDBJ databases">
        <title>Centuries of genome instability and evolution in soft-shell clam transmissible cancer (bioRxiv).</title>
        <authorList>
            <person name="Hart S.F.M."/>
            <person name="Yonemitsu M.A."/>
            <person name="Giersch R.M."/>
            <person name="Beal B.F."/>
            <person name="Arriagada G."/>
            <person name="Davis B.W."/>
            <person name="Ostrander E.A."/>
            <person name="Goff S.P."/>
            <person name="Metzger M.J."/>
        </authorList>
    </citation>
    <scope>NUCLEOTIDE SEQUENCE</scope>
    <source>
        <strain evidence="1">MELC-2E11</strain>
        <tissue evidence="1">Siphon/mantle</tissue>
    </source>
</reference>
<proteinExistence type="predicted"/>
<organism evidence="1 2">
    <name type="scientific">Mya arenaria</name>
    <name type="common">Soft-shell clam</name>
    <dbReference type="NCBI Taxonomy" id="6604"/>
    <lineage>
        <taxon>Eukaryota</taxon>
        <taxon>Metazoa</taxon>
        <taxon>Spiralia</taxon>
        <taxon>Lophotrochozoa</taxon>
        <taxon>Mollusca</taxon>
        <taxon>Bivalvia</taxon>
        <taxon>Autobranchia</taxon>
        <taxon>Heteroconchia</taxon>
        <taxon>Euheterodonta</taxon>
        <taxon>Imparidentia</taxon>
        <taxon>Neoheterodontei</taxon>
        <taxon>Myida</taxon>
        <taxon>Myoidea</taxon>
        <taxon>Myidae</taxon>
        <taxon>Mya</taxon>
    </lineage>
</organism>
<evidence type="ECO:0000313" key="2">
    <source>
        <dbReference type="Proteomes" id="UP001164746"/>
    </source>
</evidence>
<accession>A0ABY7FB44</accession>
<dbReference type="EMBL" id="CP111022">
    <property type="protein sequence ID" value="WAR19400.1"/>
    <property type="molecule type" value="Genomic_DNA"/>
</dbReference>
<name>A0ABY7FB44_MYAAR</name>